<feature type="compositionally biased region" description="Acidic residues" evidence="7">
    <location>
        <begin position="37"/>
        <end position="50"/>
    </location>
</feature>
<evidence type="ECO:0000256" key="6">
    <source>
        <dbReference type="RuleBase" id="RU003616"/>
    </source>
</evidence>
<dbReference type="GO" id="GO:0003677">
    <property type="term" value="F:DNA binding"/>
    <property type="evidence" value="ECO:0007669"/>
    <property type="project" value="UniProtKB-KW"/>
</dbReference>
<dbReference type="EMBL" id="JABFUD020000005">
    <property type="protein sequence ID" value="KAI5079838.1"/>
    <property type="molecule type" value="Genomic_DNA"/>
</dbReference>
<dbReference type="GO" id="GO:0005634">
    <property type="term" value="C:nucleus"/>
    <property type="evidence" value="ECO:0007669"/>
    <property type="project" value="TreeGrafter"/>
</dbReference>
<protein>
    <submittedName>
        <fullName evidence="10">Uncharacterized protein</fullName>
    </submittedName>
</protein>
<evidence type="ECO:0000313" key="10">
    <source>
        <dbReference type="EMBL" id="KAI5079838.1"/>
    </source>
</evidence>
<comment type="similarity">
    <text evidence="5 6">Belongs to the small heat shock protein (HSP20) family.</text>
</comment>
<dbReference type="Pfam" id="PF01388">
    <property type="entry name" value="ARID"/>
    <property type="match status" value="1"/>
</dbReference>
<feature type="region of interest" description="Disordered" evidence="7">
    <location>
        <begin position="1"/>
        <end position="140"/>
    </location>
</feature>
<proteinExistence type="inferred from homology"/>
<evidence type="ECO:0000256" key="3">
    <source>
        <dbReference type="ARBA" id="ARBA00023163"/>
    </source>
</evidence>
<evidence type="ECO:0000256" key="1">
    <source>
        <dbReference type="ARBA" id="ARBA00023015"/>
    </source>
</evidence>
<dbReference type="CDD" id="cd00298">
    <property type="entry name" value="ACD_sHsps_p23-like"/>
    <property type="match status" value="1"/>
</dbReference>
<gene>
    <name evidence="10" type="ORF">GOP47_0005317</name>
</gene>
<dbReference type="PANTHER" id="PTHR15348:SF0">
    <property type="entry name" value="PROTEIN DEAD RINGER"/>
    <property type="match status" value="1"/>
</dbReference>
<dbReference type="InterPro" id="IPR036431">
    <property type="entry name" value="ARID_dom_sf"/>
</dbReference>
<feature type="domain" description="ARID" evidence="9">
    <location>
        <begin position="160"/>
        <end position="251"/>
    </location>
</feature>
<feature type="region of interest" description="Disordered" evidence="7">
    <location>
        <begin position="255"/>
        <end position="344"/>
    </location>
</feature>
<keyword evidence="1" id="KW-0805">Transcription regulation</keyword>
<dbReference type="InterPro" id="IPR008978">
    <property type="entry name" value="HSP20-like_chaperone"/>
</dbReference>
<feature type="compositionally biased region" description="Acidic residues" evidence="7">
    <location>
        <begin position="99"/>
        <end position="112"/>
    </location>
</feature>
<dbReference type="PANTHER" id="PTHR15348">
    <property type="entry name" value="AT-RICH INTERACTIVE DOMAIN-CONTAINING PROTEIN ARID DOMAIN- CONTAINING PROTEIN DEAD RINGER PROTEIN B-CELL REGULATOR OF IGH TRANSCRIPTION BRIGHT"/>
    <property type="match status" value="1"/>
</dbReference>
<feature type="compositionally biased region" description="Basic and acidic residues" evidence="7">
    <location>
        <begin position="314"/>
        <end position="329"/>
    </location>
</feature>
<dbReference type="Gene3D" id="1.10.150.60">
    <property type="entry name" value="ARID DNA-binding domain"/>
    <property type="match status" value="1"/>
</dbReference>
<dbReference type="PROSITE" id="PS01031">
    <property type="entry name" value="SHSP"/>
    <property type="match status" value="1"/>
</dbReference>
<evidence type="ECO:0000256" key="2">
    <source>
        <dbReference type="ARBA" id="ARBA00023125"/>
    </source>
</evidence>
<evidence type="ECO:0000256" key="7">
    <source>
        <dbReference type="SAM" id="MobiDB-lite"/>
    </source>
</evidence>
<keyword evidence="3" id="KW-0804">Transcription</keyword>
<dbReference type="AlphaFoldDB" id="A0A9D4ZL96"/>
<evidence type="ECO:0000313" key="11">
    <source>
        <dbReference type="Proteomes" id="UP000886520"/>
    </source>
</evidence>
<evidence type="ECO:0000259" key="8">
    <source>
        <dbReference type="PROSITE" id="PS01031"/>
    </source>
</evidence>
<dbReference type="Gene3D" id="2.60.40.790">
    <property type="match status" value="1"/>
</dbReference>
<comment type="caution">
    <text evidence="10">The sequence shown here is derived from an EMBL/GenBank/DDBJ whole genome shotgun (WGS) entry which is preliminary data.</text>
</comment>
<evidence type="ECO:0000256" key="4">
    <source>
        <dbReference type="ARBA" id="ARBA00023242"/>
    </source>
</evidence>
<organism evidence="10 11">
    <name type="scientific">Adiantum capillus-veneris</name>
    <name type="common">Maidenhair fern</name>
    <dbReference type="NCBI Taxonomy" id="13818"/>
    <lineage>
        <taxon>Eukaryota</taxon>
        <taxon>Viridiplantae</taxon>
        <taxon>Streptophyta</taxon>
        <taxon>Embryophyta</taxon>
        <taxon>Tracheophyta</taxon>
        <taxon>Polypodiopsida</taxon>
        <taxon>Polypodiidae</taxon>
        <taxon>Polypodiales</taxon>
        <taxon>Pteridineae</taxon>
        <taxon>Pteridaceae</taxon>
        <taxon>Vittarioideae</taxon>
        <taxon>Adiantum</taxon>
    </lineage>
</organism>
<dbReference type="SUPFAM" id="SSF46774">
    <property type="entry name" value="ARID-like"/>
    <property type="match status" value="1"/>
</dbReference>
<feature type="compositionally biased region" description="Acidic residues" evidence="7">
    <location>
        <begin position="64"/>
        <end position="91"/>
    </location>
</feature>
<accession>A0A9D4ZL96</accession>
<keyword evidence="11" id="KW-1185">Reference proteome</keyword>
<dbReference type="FunFam" id="1.10.150.60:FF:000018">
    <property type="entry name" value="AT-rich interactive domain-containing protein 3"/>
    <property type="match status" value="1"/>
</dbReference>
<keyword evidence="2" id="KW-0238">DNA-binding</keyword>
<name>A0A9D4ZL96_ADICA</name>
<evidence type="ECO:0000259" key="9">
    <source>
        <dbReference type="PROSITE" id="PS51011"/>
    </source>
</evidence>
<reference evidence="10 11" key="1">
    <citation type="submission" date="2021-01" db="EMBL/GenBank/DDBJ databases">
        <title>Adiantum capillus-veneris genome.</title>
        <authorList>
            <person name="Fang Y."/>
            <person name="Liao Q."/>
        </authorList>
    </citation>
    <scope>NUCLEOTIDE SEQUENCE [LARGE SCALE GENOMIC DNA]</scope>
    <source>
        <strain evidence="10">H3</strain>
        <tissue evidence="10">Leaf</tissue>
    </source>
</reference>
<dbReference type="InterPro" id="IPR001606">
    <property type="entry name" value="ARID_dom"/>
</dbReference>
<dbReference type="Proteomes" id="UP000886520">
    <property type="component" value="Chromosome 5"/>
</dbReference>
<sequence length="510" mass="57297">MIISTSNMEDHGGEGEALERSDDDDDTLSEEGKHDEVEDEEEDEEEEEDVGAGAKDEERRLLDELEGLEEAEEEEYSGPLLAEEEDDDNEADDVRGEQDDRDVDEDVDDAEQELEHAYNAEAADVEPSRHEEEDDGDIDDTRQGVLDFLTQPPELDAGTPEEQAEFSRELKHFFASRCMDYRPPKFYGENLNLLKLWRTVIRLGAYDYVTANKLWRQVGETFKPPKKCTTVSWSFRIFYEKSLLEYERHMLRGTGYSSDQRNRDCPGTAEGSSGAGHSGPSQPPGRARRDAAVRAMQGWHSQKILENEDADPANSKERSSVPSSSREKQAITGLRKRRNFSIPERSLKAARLTNGPRAHMADDAATRDENGNFGYQLHNSAQRKQTFKQNPTKQVLKSSNHNHANGADIRVADEGPEADWVKINVHKTVDCFEVYALVPGLLQEELRIQCEPGGLLVIIGEPEKLNNPWGVTPFKKVIKLPSPIDANSTSAVITLHGQLFVRVPYGESPS</sequence>
<evidence type="ECO:0000256" key="5">
    <source>
        <dbReference type="PROSITE-ProRule" id="PRU00285"/>
    </source>
</evidence>
<keyword evidence="4" id="KW-0539">Nucleus</keyword>
<dbReference type="SMART" id="SM01014">
    <property type="entry name" value="ARID"/>
    <property type="match status" value="1"/>
</dbReference>
<dbReference type="PROSITE" id="PS51011">
    <property type="entry name" value="ARID"/>
    <property type="match status" value="1"/>
</dbReference>
<dbReference type="CDD" id="cd16100">
    <property type="entry name" value="ARID"/>
    <property type="match status" value="1"/>
</dbReference>
<dbReference type="SMART" id="SM00501">
    <property type="entry name" value="BRIGHT"/>
    <property type="match status" value="1"/>
</dbReference>
<feature type="domain" description="SHSP" evidence="8">
    <location>
        <begin position="414"/>
        <end position="510"/>
    </location>
</feature>
<dbReference type="OrthoDB" id="338531at2759"/>
<dbReference type="Pfam" id="PF00011">
    <property type="entry name" value="HSP20"/>
    <property type="match status" value="1"/>
</dbReference>
<dbReference type="InterPro" id="IPR045147">
    <property type="entry name" value="ARI3A/B/C"/>
</dbReference>
<feature type="compositionally biased region" description="Basic and acidic residues" evidence="7">
    <location>
        <begin position="8"/>
        <end position="20"/>
    </location>
</feature>
<dbReference type="GO" id="GO:0006357">
    <property type="term" value="P:regulation of transcription by RNA polymerase II"/>
    <property type="evidence" value="ECO:0007669"/>
    <property type="project" value="InterPro"/>
</dbReference>
<dbReference type="SUPFAM" id="SSF49764">
    <property type="entry name" value="HSP20-like chaperones"/>
    <property type="match status" value="1"/>
</dbReference>
<dbReference type="InterPro" id="IPR002068">
    <property type="entry name" value="A-crystallin/Hsp20_dom"/>
</dbReference>
<feature type="compositionally biased region" description="Basic and acidic residues" evidence="7">
    <location>
        <begin position="54"/>
        <end position="63"/>
    </location>
</feature>